<evidence type="ECO:0000313" key="2">
    <source>
        <dbReference type="Proteomes" id="UP001296873"/>
    </source>
</evidence>
<reference evidence="1 2" key="1">
    <citation type="journal article" date="2020" name="Microorganisms">
        <title>Osmotic Adaptation and Compatible Solute Biosynthesis of Phototrophic Bacteria as Revealed from Genome Analyses.</title>
        <authorList>
            <person name="Imhoff J.F."/>
            <person name="Rahn T."/>
            <person name="Kunzel S."/>
            <person name="Keller A."/>
            <person name="Neulinger S.C."/>
        </authorList>
    </citation>
    <scope>NUCLEOTIDE SEQUENCE [LARGE SCALE GENOMIC DNA]</scope>
    <source>
        <strain evidence="1 2">DSM 9895</strain>
    </source>
</reference>
<evidence type="ECO:0000313" key="1">
    <source>
        <dbReference type="EMBL" id="MBK1668520.1"/>
    </source>
</evidence>
<comment type="caution">
    <text evidence="1">The sequence shown here is derived from an EMBL/GenBank/DDBJ whole genome shotgun (WGS) entry which is preliminary data.</text>
</comment>
<keyword evidence="2" id="KW-1185">Reference proteome</keyword>
<organism evidence="1 2">
    <name type="scientific">Rhodovibrio sodomensis</name>
    <dbReference type="NCBI Taxonomy" id="1088"/>
    <lineage>
        <taxon>Bacteria</taxon>
        <taxon>Pseudomonadati</taxon>
        <taxon>Pseudomonadota</taxon>
        <taxon>Alphaproteobacteria</taxon>
        <taxon>Rhodospirillales</taxon>
        <taxon>Rhodovibrionaceae</taxon>
        <taxon>Rhodovibrio</taxon>
    </lineage>
</organism>
<evidence type="ECO:0008006" key="3">
    <source>
        <dbReference type="Google" id="ProtNLM"/>
    </source>
</evidence>
<protein>
    <recommendedName>
        <fullName evidence="3">GNAT family N-acetyltransferase</fullName>
    </recommendedName>
</protein>
<dbReference type="EMBL" id="NRRL01000025">
    <property type="protein sequence ID" value="MBK1668520.1"/>
    <property type="molecule type" value="Genomic_DNA"/>
</dbReference>
<dbReference type="Proteomes" id="UP001296873">
    <property type="component" value="Unassembled WGS sequence"/>
</dbReference>
<name>A0ABS1DDM6_9PROT</name>
<gene>
    <name evidence="1" type="ORF">CKO28_10800</name>
</gene>
<sequence length="132" mass="14301">MVEAVRPDISLDAWLTHIDRVLAGARTHGAVAGAIVLTAGDRYVYGAFTYSPWTTLALGRTLMVDDFCALGLAGERAPVKALFDAADRLAVQQSCQSVCVKFLDGDRTERAWHTHPDAAAYFPIPALAKRID</sequence>
<accession>A0ABS1DDM6</accession>
<proteinExistence type="predicted"/>